<feature type="transmembrane region" description="Helical" evidence="10">
    <location>
        <begin position="89"/>
        <end position="111"/>
    </location>
</feature>
<dbReference type="EMBL" id="KR812278">
    <property type="protein sequence ID" value="ANG08478.1"/>
    <property type="molecule type" value="mRNA"/>
</dbReference>
<dbReference type="Pfam" id="PF02949">
    <property type="entry name" value="7tm_6"/>
    <property type="match status" value="1"/>
</dbReference>
<comment type="caution">
    <text evidence="10">Lacks conserved residue(s) required for the propagation of feature annotation.</text>
</comment>
<evidence type="ECO:0000256" key="9">
    <source>
        <dbReference type="ARBA" id="ARBA00023224"/>
    </source>
</evidence>
<evidence type="ECO:0000313" key="11">
    <source>
        <dbReference type="EMBL" id="ANG08478.1"/>
    </source>
</evidence>
<dbReference type="PANTHER" id="PTHR21137:SF35">
    <property type="entry name" value="ODORANT RECEPTOR 19A-RELATED"/>
    <property type="match status" value="1"/>
</dbReference>
<keyword evidence="9 10" id="KW-0807">Transducer</keyword>
<sequence length="348" mass="40347">MLIIAALFNYVFVFIFGTVAKAIKGTLTARFLSRTLPLMSLWARLVILYSKRHYCNRILHEFRQLWSRCADTGHENFLLLLRFNYKIRLLYIFYLANFFLFGLGAFLPTFYRRLPPLQPNGTSRRILPFFWYTKVYDSPNYEIVYTIHCITYVCIVVSISACNVFPSFLFLMCSGFFRILRKRLNDLAKTDWSTGTSYYASLLELVNLHQDILSLSKRSVSLAQNLLLINLTSVTYNIAITALEFIDPTSNRPRLLPILITLMVQLFNIQWSAECIRQESYLVADASYSALKLDASANSRYCIRMMIMRAQKPVEVKAGGIYSMSFESLNRISGNIYTFYTVLRNVQT</sequence>
<dbReference type="GO" id="GO:0007165">
    <property type="term" value="P:signal transduction"/>
    <property type="evidence" value="ECO:0007669"/>
    <property type="project" value="UniProtKB-KW"/>
</dbReference>
<proteinExistence type="evidence at transcript level"/>
<keyword evidence="8 10" id="KW-0675">Receptor</keyword>
<evidence type="ECO:0000256" key="4">
    <source>
        <dbReference type="ARBA" id="ARBA00022692"/>
    </source>
</evidence>
<feature type="transmembrane region" description="Helical" evidence="10">
    <location>
        <begin position="143"/>
        <end position="173"/>
    </location>
</feature>
<keyword evidence="5 10" id="KW-0552">Olfaction</keyword>
<keyword evidence="7 10" id="KW-0472">Membrane</keyword>
<reference evidence="11" key="1">
    <citation type="submission" date="2015-05" db="EMBL/GenBank/DDBJ databases">
        <title>Transcriptome analysis and olfactory genes identification of a widely used parasitoid wasp Trichogramma dendrolimi Matsumura (Hymenoptera: Trichogrammatidae).</title>
        <authorList>
            <person name="Zhang S."/>
        </authorList>
    </citation>
    <scope>NUCLEOTIDE SEQUENCE</scope>
</reference>
<evidence type="ECO:0000256" key="1">
    <source>
        <dbReference type="ARBA" id="ARBA00004651"/>
    </source>
</evidence>
<accession>A0A2S0BFF9</accession>
<protein>
    <recommendedName>
        <fullName evidence="10">Odorant receptor</fullName>
    </recommendedName>
</protein>
<keyword evidence="6 10" id="KW-1133">Transmembrane helix</keyword>
<keyword evidence="3 10" id="KW-0716">Sensory transduction</keyword>
<comment type="subcellular location">
    <subcellularLocation>
        <location evidence="1 10">Cell membrane</location>
        <topology evidence="1 10">Multi-pass membrane protein</topology>
    </subcellularLocation>
</comment>
<evidence type="ECO:0000256" key="2">
    <source>
        <dbReference type="ARBA" id="ARBA00022475"/>
    </source>
</evidence>
<dbReference type="AlphaFoldDB" id="A0A2S0BFF9"/>
<dbReference type="InterPro" id="IPR004117">
    <property type="entry name" value="7tm6_olfct_rcpt"/>
</dbReference>
<evidence type="ECO:0000256" key="10">
    <source>
        <dbReference type="RuleBase" id="RU351113"/>
    </source>
</evidence>
<dbReference type="PANTHER" id="PTHR21137">
    <property type="entry name" value="ODORANT RECEPTOR"/>
    <property type="match status" value="1"/>
</dbReference>
<evidence type="ECO:0000256" key="6">
    <source>
        <dbReference type="ARBA" id="ARBA00022989"/>
    </source>
</evidence>
<keyword evidence="2" id="KW-1003">Cell membrane</keyword>
<organism evidence="11">
    <name type="scientific">Trichogramma dendrolimi</name>
    <dbReference type="NCBI Taxonomy" id="114056"/>
    <lineage>
        <taxon>Eukaryota</taxon>
        <taxon>Metazoa</taxon>
        <taxon>Ecdysozoa</taxon>
        <taxon>Arthropoda</taxon>
        <taxon>Hexapoda</taxon>
        <taxon>Insecta</taxon>
        <taxon>Pterygota</taxon>
        <taxon>Neoptera</taxon>
        <taxon>Endopterygota</taxon>
        <taxon>Hymenoptera</taxon>
        <taxon>Apocrita</taxon>
        <taxon>Proctotrupomorpha</taxon>
        <taxon>Chalcidoidea</taxon>
        <taxon>Trichogrammatidae</taxon>
        <taxon>Trichogramma</taxon>
    </lineage>
</organism>
<comment type="similarity">
    <text evidence="10">Belongs to the insect chemoreceptor superfamily. Heteromeric odorant receptor channel (TC 1.A.69) family.</text>
</comment>
<evidence type="ECO:0000256" key="7">
    <source>
        <dbReference type="ARBA" id="ARBA00023136"/>
    </source>
</evidence>
<evidence type="ECO:0000256" key="3">
    <source>
        <dbReference type="ARBA" id="ARBA00022606"/>
    </source>
</evidence>
<keyword evidence="4 10" id="KW-0812">Transmembrane</keyword>
<dbReference type="GO" id="GO:0005549">
    <property type="term" value="F:odorant binding"/>
    <property type="evidence" value="ECO:0007669"/>
    <property type="project" value="InterPro"/>
</dbReference>
<name>A0A2S0BFF9_9HYME</name>
<evidence type="ECO:0000256" key="5">
    <source>
        <dbReference type="ARBA" id="ARBA00022725"/>
    </source>
</evidence>
<evidence type="ECO:0000256" key="8">
    <source>
        <dbReference type="ARBA" id="ARBA00023170"/>
    </source>
</evidence>
<dbReference type="GO" id="GO:0005886">
    <property type="term" value="C:plasma membrane"/>
    <property type="evidence" value="ECO:0007669"/>
    <property type="project" value="UniProtKB-SubCell"/>
</dbReference>
<dbReference type="GO" id="GO:0004984">
    <property type="term" value="F:olfactory receptor activity"/>
    <property type="evidence" value="ECO:0007669"/>
    <property type="project" value="InterPro"/>
</dbReference>